<name>A0A5B7GVV5_PORTR</name>
<organism evidence="2 3">
    <name type="scientific">Portunus trituberculatus</name>
    <name type="common">Swimming crab</name>
    <name type="synonym">Neptunus trituberculatus</name>
    <dbReference type="NCBI Taxonomy" id="210409"/>
    <lineage>
        <taxon>Eukaryota</taxon>
        <taxon>Metazoa</taxon>
        <taxon>Ecdysozoa</taxon>
        <taxon>Arthropoda</taxon>
        <taxon>Crustacea</taxon>
        <taxon>Multicrustacea</taxon>
        <taxon>Malacostraca</taxon>
        <taxon>Eumalacostraca</taxon>
        <taxon>Eucarida</taxon>
        <taxon>Decapoda</taxon>
        <taxon>Pleocyemata</taxon>
        <taxon>Brachyura</taxon>
        <taxon>Eubrachyura</taxon>
        <taxon>Portunoidea</taxon>
        <taxon>Portunidae</taxon>
        <taxon>Portuninae</taxon>
        <taxon>Portunus</taxon>
    </lineage>
</organism>
<proteinExistence type="predicted"/>
<reference evidence="2 3" key="1">
    <citation type="submission" date="2019-05" db="EMBL/GenBank/DDBJ databases">
        <title>Another draft genome of Portunus trituberculatus and its Hox gene families provides insights of decapod evolution.</title>
        <authorList>
            <person name="Jeong J.-H."/>
            <person name="Song I."/>
            <person name="Kim S."/>
            <person name="Choi T."/>
            <person name="Kim D."/>
            <person name="Ryu S."/>
            <person name="Kim W."/>
        </authorList>
    </citation>
    <scope>NUCLEOTIDE SEQUENCE [LARGE SCALE GENOMIC DNA]</scope>
    <source>
        <tissue evidence="2">Muscle</tissue>
    </source>
</reference>
<evidence type="ECO:0000313" key="2">
    <source>
        <dbReference type="EMBL" id="MPC64421.1"/>
    </source>
</evidence>
<feature type="region of interest" description="Disordered" evidence="1">
    <location>
        <begin position="1"/>
        <end position="40"/>
    </location>
</feature>
<evidence type="ECO:0000256" key="1">
    <source>
        <dbReference type="SAM" id="MobiDB-lite"/>
    </source>
</evidence>
<dbReference type="EMBL" id="VSRR010022074">
    <property type="protein sequence ID" value="MPC64421.1"/>
    <property type="molecule type" value="Genomic_DNA"/>
</dbReference>
<dbReference type="Proteomes" id="UP000324222">
    <property type="component" value="Unassembled WGS sequence"/>
</dbReference>
<sequence>MRPYPSAQGHDDRQSNKHKTRDRRVPYVSSFTRPDTHPSSRRRAAVMPARVSRGEIQDVSVGCRTTDTVSVTGRVNTYITMQGGGAAKGEPGIEASAWDAFSGTVPQVFVRSRCGQANSFGYISKSKDKLLEYSAKYCIDASSSKSGKGALR</sequence>
<gene>
    <name evidence="2" type="ORF">E2C01_058537</name>
</gene>
<evidence type="ECO:0000313" key="3">
    <source>
        <dbReference type="Proteomes" id="UP000324222"/>
    </source>
</evidence>
<dbReference type="AlphaFoldDB" id="A0A5B7GVV5"/>
<comment type="caution">
    <text evidence="2">The sequence shown here is derived from an EMBL/GenBank/DDBJ whole genome shotgun (WGS) entry which is preliminary data.</text>
</comment>
<protein>
    <submittedName>
        <fullName evidence="2">Uncharacterized protein</fullName>
    </submittedName>
</protein>
<accession>A0A5B7GVV5</accession>
<keyword evidence="3" id="KW-1185">Reference proteome</keyword>